<organism evidence="3 4">
    <name type="scientific">Symbiodinium natans</name>
    <dbReference type="NCBI Taxonomy" id="878477"/>
    <lineage>
        <taxon>Eukaryota</taxon>
        <taxon>Sar</taxon>
        <taxon>Alveolata</taxon>
        <taxon>Dinophyceae</taxon>
        <taxon>Suessiales</taxon>
        <taxon>Symbiodiniaceae</taxon>
        <taxon>Symbiodinium</taxon>
    </lineage>
</organism>
<dbReference type="Gene3D" id="3.30.40.10">
    <property type="entry name" value="Zinc/RING finger domain, C3HC4 (zinc finger)"/>
    <property type="match status" value="1"/>
</dbReference>
<proteinExistence type="predicted"/>
<gene>
    <name evidence="3" type="primary">rngB</name>
    <name evidence="3" type="ORF">SNAT2548_LOCUS18643</name>
</gene>
<dbReference type="PROSITE" id="PS50089">
    <property type="entry name" value="ZF_RING_2"/>
    <property type="match status" value="1"/>
</dbReference>
<keyword evidence="4" id="KW-1185">Reference proteome</keyword>
<dbReference type="GO" id="GO:0008270">
    <property type="term" value="F:zinc ion binding"/>
    <property type="evidence" value="ECO:0007669"/>
    <property type="project" value="UniProtKB-KW"/>
</dbReference>
<keyword evidence="1" id="KW-0863">Zinc-finger</keyword>
<keyword evidence="1" id="KW-0479">Metal-binding</keyword>
<reference evidence="3" key="1">
    <citation type="submission" date="2021-02" db="EMBL/GenBank/DDBJ databases">
        <authorList>
            <person name="Dougan E. K."/>
            <person name="Rhodes N."/>
            <person name="Thang M."/>
            <person name="Chan C."/>
        </authorList>
    </citation>
    <scope>NUCLEOTIDE SEQUENCE</scope>
</reference>
<keyword evidence="1" id="KW-0862">Zinc</keyword>
<evidence type="ECO:0000256" key="1">
    <source>
        <dbReference type="PROSITE-ProRule" id="PRU00175"/>
    </source>
</evidence>
<dbReference type="OrthoDB" id="10296288at2759"/>
<protein>
    <submittedName>
        <fullName evidence="3">RngB protein</fullName>
    </submittedName>
</protein>
<dbReference type="AlphaFoldDB" id="A0A812PR81"/>
<dbReference type="SUPFAM" id="SSF57850">
    <property type="entry name" value="RING/U-box"/>
    <property type="match status" value="1"/>
</dbReference>
<dbReference type="Proteomes" id="UP000604046">
    <property type="component" value="Unassembled WGS sequence"/>
</dbReference>
<feature type="domain" description="RING-type" evidence="2">
    <location>
        <begin position="9"/>
        <end position="45"/>
    </location>
</feature>
<sequence>MVLALAEECCICYEGGPQVRVLSCKHSICTDCCRKIRSTCCPMCRKDIEDALLLELRIVRIRRLGAYSFYMALPLMAGDDGADFFSTEHYPVGFSQDFELCVPPSVLRLAIERVNLQIASVDLSLQTAQCCGWSASMLARHRVTRAVNELNEEWRFANIPCYLSLSPGWALTQSTLYVQWDPDRDVI</sequence>
<evidence type="ECO:0000313" key="3">
    <source>
        <dbReference type="EMBL" id="CAE7352985.1"/>
    </source>
</evidence>
<accession>A0A812PR81</accession>
<evidence type="ECO:0000313" key="4">
    <source>
        <dbReference type="Proteomes" id="UP000604046"/>
    </source>
</evidence>
<dbReference type="SMART" id="SM00184">
    <property type="entry name" value="RING"/>
    <property type="match status" value="1"/>
</dbReference>
<dbReference type="Pfam" id="PF13920">
    <property type="entry name" value="zf-C3HC4_3"/>
    <property type="match status" value="1"/>
</dbReference>
<dbReference type="InterPro" id="IPR013083">
    <property type="entry name" value="Znf_RING/FYVE/PHD"/>
</dbReference>
<comment type="caution">
    <text evidence="3">The sequence shown here is derived from an EMBL/GenBank/DDBJ whole genome shotgun (WGS) entry which is preliminary data.</text>
</comment>
<dbReference type="InterPro" id="IPR001841">
    <property type="entry name" value="Znf_RING"/>
</dbReference>
<dbReference type="EMBL" id="CAJNDS010002152">
    <property type="protein sequence ID" value="CAE7352985.1"/>
    <property type="molecule type" value="Genomic_DNA"/>
</dbReference>
<evidence type="ECO:0000259" key="2">
    <source>
        <dbReference type="PROSITE" id="PS50089"/>
    </source>
</evidence>
<name>A0A812PR81_9DINO</name>